<name>A0ACC3T472_LIPKO</name>
<gene>
    <name evidence="1" type="ORF">V1525DRAFT_358095</name>
</gene>
<comment type="caution">
    <text evidence="1">The sequence shown here is derived from an EMBL/GenBank/DDBJ whole genome shotgun (WGS) entry which is preliminary data.</text>
</comment>
<accession>A0ACC3T472</accession>
<sequence length="788" mass="90067">MTNALSDEDVPLSQRKPSATSKVLATGKKRKSVTVKSETSVAHDDDHAPLKKKRATATAVAQTKAQSSGKEIKTEEKSAKSSASVKASPSPSKASGKSTKLNGNSKPTTEPDSDSDSDDKPLAKRKMKKADSKTEGEETSTQEKEEEEEEEFYKWWEAESNDHSVKWTTLVHNGVLFPPPYEPLPSHVKLKYNGMPVALPLEAEEVAGFFGAMLETEHAKNKVFQSNFFNDFKEILKQCGGSQLKIEKLEHCDFTDIFNYYEEKRAQKKAMTTAEKKKIKEEKDKLEEKYKVCFLDGRKELVGNFRIEPPGLFRGRGSHPKTGKLKERVMPEQVTINIGPNTPIPQPPDGHEWAEVKNDNTVSWLATWKENINGAQKYVFLAANSSLKGMSDYKKFEKARELKNHIARIRKDYTKELKDELMANRQRATAMYLIDVLALRAGGEKGEDEADTVGCCSLRYEHVAFKPPNTVVFDFLGKDSIRYYQEVKVDQQVYKNLKLFKKAPKKFGDQLFDRLDPPTLNRHLQNYMPGLTAKVFRTYNASKTMQDQLDKIENKGTVNEKYVAYNAANRTVAILCNHQRTVSKAHEQSVGKIEDKILEIKMQRYRLKLMMAQLDPEMKKSDPEYFQPDAELDDATIDRLIDQIVQREKDKVTKKFQKENEKRAAENGELLPESELKTRMKVVEELEAEYMKQRKTGKVDIKNGMTVEKLQAQIEKLTERIVNTTLQKKDKEDNSTVALTTSKINYIDPRLTVMFSKKYDVPIEKLFSKTLREKFKWAIESADANWKF</sequence>
<reference evidence="2" key="1">
    <citation type="journal article" date="2024" name="Front. Bioeng. Biotechnol.">
        <title>Genome-scale model development and genomic sequencing of the oleaginous clade Lipomyces.</title>
        <authorList>
            <person name="Czajka J.J."/>
            <person name="Han Y."/>
            <person name="Kim J."/>
            <person name="Mondo S.J."/>
            <person name="Hofstad B.A."/>
            <person name="Robles A."/>
            <person name="Haridas S."/>
            <person name="Riley R."/>
            <person name="LaButti K."/>
            <person name="Pangilinan J."/>
            <person name="Andreopoulos W."/>
            <person name="Lipzen A."/>
            <person name="Yan J."/>
            <person name="Wang M."/>
            <person name="Ng V."/>
            <person name="Grigoriev I.V."/>
            <person name="Spatafora J.W."/>
            <person name="Magnuson J.K."/>
            <person name="Baker S.E."/>
            <person name="Pomraning K.R."/>
        </authorList>
    </citation>
    <scope>NUCLEOTIDE SEQUENCE [LARGE SCALE GENOMIC DNA]</scope>
    <source>
        <strain evidence="2">CBS 7786</strain>
    </source>
</reference>
<organism evidence="1 2">
    <name type="scientific">Lipomyces kononenkoae</name>
    <name type="common">Yeast</name>
    <dbReference type="NCBI Taxonomy" id="34357"/>
    <lineage>
        <taxon>Eukaryota</taxon>
        <taxon>Fungi</taxon>
        <taxon>Dikarya</taxon>
        <taxon>Ascomycota</taxon>
        <taxon>Saccharomycotina</taxon>
        <taxon>Lipomycetes</taxon>
        <taxon>Lipomycetales</taxon>
        <taxon>Lipomycetaceae</taxon>
        <taxon>Lipomyces</taxon>
    </lineage>
</organism>
<keyword evidence="2" id="KW-1185">Reference proteome</keyword>
<dbReference type="EMBL" id="MU971355">
    <property type="protein sequence ID" value="KAK9238515.1"/>
    <property type="molecule type" value="Genomic_DNA"/>
</dbReference>
<proteinExistence type="predicted"/>
<evidence type="ECO:0000313" key="2">
    <source>
        <dbReference type="Proteomes" id="UP001433508"/>
    </source>
</evidence>
<protein>
    <submittedName>
        <fullName evidence="1">Uncharacterized protein</fullName>
    </submittedName>
</protein>
<evidence type="ECO:0000313" key="1">
    <source>
        <dbReference type="EMBL" id="KAK9238515.1"/>
    </source>
</evidence>
<dbReference type="Proteomes" id="UP001433508">
    <property type="component" value="Unassembled WGS sequence"/>
</dbReference>